<accession>A0AAN9P3E6</accession>
<keyword evidence="3" id="KW-1185">Reference proteome</keyword>
<feature type="transmembrane region" description="Helical" evidence="1">
    <location>
        <begin position="50"/>
        <end position="70"/>
    </location>
</feature>
<keyword evidence="1" id="KW-0472">Membrane</keyword>
<reference evidence="2 3" key="1">
    <citation type="submission" date="2024-01" db="EMBL/GenBank/DDBJ databases">
        <title>The genomes of 5 underutilized Papilionoideae crops provide insights into root nodulation and disease resistance.</title>
        <authorList>
            <person name="Yuan L."/>
        </authorList>
    </citation>
    <scope>NUCLEOTIDE SEQUENCE [LARGE SCALE GENOMIC DNA]</scope>
    <source>
        <strain evidence="2">LY-2023</strain>
        <tissue evidence="2">Leaf</tissue>
    </source>
</reference>
<protein>
    <submittedName>
        <fullName evidence="2">Uncharacterized protein</fullName>
    </submittedName>
</protein>
<comment type="caution">
    <text evidence="2">The sequence shown here is derived from an EMBL/GenBank/DDBJ whole genome shotgun (WGS) entry which is preliminary data.</text>
</comment>
<sequence>MVGKKQKQTKPRLFKGHDTSSVLNQFITSECESNFKRERERERRRRKKRVLVLIVWRAVTVPINDFYSLISMTHQMNITLKWGGGGFNQ</sequence>
<keyword evidence="1" id="KW-1133">Transmembrane helix</keyword>
<dbReference type="Proteomes" id="UP001359559">
    <property type="component" value="Unassembled WGS sequence"/>
</dbReference>
<evidence type="ECO:0000313" key="2">
    <source>
        <dbReference type="EMBL" id="KAK7284510.1"/>
    </source>
</evidence>
<proteinExistence type="predicted"/>
<gene>
    <name evidence="2" type="ORF">RJT34_19256</name>
</gene>
<dbReference type="EMBL" id="JAYKXN010000005">
    <property type="protein sequence ID" value="KAK7284510.1"/>
    <property type="molecule type" value="Genomic_DNA"/>
</dbReference>
<organism evidence="2 3">
    <name type="scientific">Clitoria ternatea</name>
    <name type="common">Butterfly pea</name>
    <dbReference type="NCBI Taxonomy" id="43366"/>
    <lineage>
        <taxon>Eukaryota</taxon>
        <taxon>Viridiplantae</taxon>
        <taxon>Streptophyta</taxon>
        <taxon>Embryophyta</taxon>
        <taxon>Tracheophyta</taxon>
        <taxon>Spermatophyta</taxon>
        <taxon>Magnoliopsida</taxon>
        <taxon>eudicotyledons</taxon>
        <taxon>Gunneridae</taxon>
        <taxon>Pentapetalae</taxon>
        <taxon>rosids</taxon>
        <taxon>fabids</taxon>
        <taxon>Fabales</taxon>
        <taxon>Fabaceae</taxon>
        <taxon>Papilionoideae</taxon>
        <taxon>50 kb inversion clade</taxon>
        <taxon>NPAAA clade</taxon>
        <taxon>indigoferoid/millettioid clade</taxon>
        <taxon>Phaseoleae</taxon>
        <taxon>Clitoria</taxon>
    </lineage>
</organism>
<keyword evidence="1" id="KW-0812">Transmembrane</keyword>
<evidence type="ECO:0000313" key="3">
    <source>
        <dbReference type="Proteomes" id="UP001359559"/>
    </source>
</evidence>
<evidence type="ECO:0000256" key="1">
    <source>
        <dbReference type="SAM" id="Phobius"/>
    </source>
</evidence>
<name>A0AAN9P3E6_CLITE</name>
<dbReference type="AlphaFoldDB" id="A0AAN9P3E6"/>